<evidence type="ECO:0000313" key="2">
    <source>
        <dbReference type="EMBL" id="CAK0884192.1"/>
    </source>
</evidence>
<proteinExistence type="predicted"/>
<accession>A0ABN9WGH6</accession>
<evidence type="ECO:0000256" key="1">
    <source>
        <dbReference type="SAM" id="MobiDB-lite"/>
    </source>
</evidence>
<comment type="caution">
    <text evidence="2">The sequence shown here is derived from an EMBL/GenBank/DDBJ whole genome shotgun (WGS) entry which is preliminary data.</text>
</comment>
<gene>
    <name evidence="2" type="ORF">PCOR1329_LOCUS66196</name>
</gene>
<keyword evidence="3" id="KW-1185">Reference proteome</keyword>
<organism evidence="2 3">
    <name type="scientific">Prorocentrum cordatum</name>
    <dbReference type="NCBI Taxonomy" id="2364126"/>
    <lineage>
        <taxon>Eukaryota</taxon>
        <taxon>Sar</taxon>
        <taxon>Alveolata</taxon>
        <taxon>Dinophyceae</taxon>
        <taxon>Prorocentrales</taxon>
        <taxon>Prorocentraceae</taxon>
        <taxon>Prorocentrum</taxon>
    </lineage>
</organism>
<feature type="region of interest" description="Disordered" evidence="1">
    <location>
        <begin position="70"/>
        <end position="92"/>
    </location>
</feature>
<dbReference type="EMBL" id="CAUYUJ010018514">
    <property type="protein sequence ID" value="CAK0884192.1"/>
    <property type="molecule type" value="Genomic_DNA"/>
</dbReference>
<name>A0ABN9WGH6_9DINO</name>
<sequence>MVFDLSEEFLAQQISGVRVDARTPDLRSGTPAGASRAPPLLAAHWDQCARIGPAFKGGYKRRRARGLRPRWIPSAPTGMPWDQEGPWRIARD</sequence>
<dbReference type="Proteomes" id="UP001189429">
    <property type="component" value="Unassembled WGS sequence"/>
</dbReference>
<reference evidence="2" key="1">
    <citation type="submission" date="2023-10" db="EMBL/GenBank/DDBJ databases">
        <authorList>
            <person name="Chen Y."/>
            <person name="Shah S."/>
            <person name="Dougan E. K."/>
            <person name="Thang M."/>
            <person name="Chan C."/>
        </authorList>
    </citation>
    <scope>NUCLEOTIDE SEQUENCE [LARGE SCALE GENOMIC DNA]</scope>
</reference>
<evidence type="ECO:0000313" key="3">
    <source>
        <dbReference type="Proteomes" id="UP001189429"/>
    </source>
</evidence>
<protein>
    <submittedName>
        <fullName evidence="2">Uncharacterized protein</fullName>
    </submittedName>
</protein>
<feature type="non-terminal residue" evidence="2">
    <location>
        <position position="92"/>
    </location>
</feature>